<dbReference type="GO" id="GO:0005886">
    <property type="term" value="C:plasma membrane"/>
    <property type="evidence" value="ECO:0007669"/>
    <property type="project" value="UniProtKB-SubCell"/>
</dbReference>
<gene>
    <name evidence="11" type="ORF">HGP29_05370</name>
</gene>
<dbReference type="InterPro" id="IPR002528">
    <property type="entry name" value="MATE_fam"/>
</dbReference>
<dbReference type="RefSeq" id="WP_168881349.1">
    <property type="nucleotide sequence ID" value="NZ_JABAIL010000002.1"/>
</dbReference>
<evidence type="ECO:0000256" key="10">
    <source>
        <dbReference type="SAM" id="Phobius"/>
    </source>
</evidence>
<feature type="transmembrane region" description="Helical" evidence="10">
    <location>
        <begin position="390"/>
        <end position="413"/>
    </location>
</feature>
<evidence type="ECO:0000256" key="5">
    <source>
        <dbReference type="ARBA" id="ARBA00022475"/>
    </source>
</evidence>
<dbReference type="InterPro" id="IPR045070">
    <property type="entry name" value="MATE_MepA-like"/>
</dbReference>
<feature type="transmembrane region" description="Helical" evidence="10">
    <location>
        <begin position="196"/>
        <end position="219"/>
    </location>
</feature>
<keyword evidence="9" id="KW-0046">Antibiotic resistance</keyword>
<dbReference type="GO" id="GO:0015297">
    <property type="term" value="F:antiporter activity"/>
    <property type="evidence" value="ECO:0007669"/>
    <property type="project" value="InterPro"/>
</dbReference>
<dbReference type="EMBL" id="JABAIL010000002">
    <property type="protein sequence ID" value="NLR90624.1"/>
    <property type="molecule type" value="Genomic_DNA"/>
</dbReference>
<feature type="transmembrane region" description="Helical" evidence="10">
    <location>
        <begin position="322"/>
        <end position="339"/>
    </location>
</feature>
<evidence type="ECO:0000256" key="3">
    <source>
        <dbReference type="ARBA" id="ARBA00022106"/>
    </source>
</evidence>
<keyword evidence="7 10" id="KW-1133">Transmembrane helix</keyword>
<dbReference type="InterPro" id="IPR048279">
    <property type="entry name" value="MdtK-like"/>
</dbReference>
<feature type="transmembrane region" description="Helical" evidence="10">
    <location>
        <begin position="50"/>
        <end position="74"/>
    </location>
</feature>
<feature type="transmembrane region" description="Helical" evidence="10">
    <location>
        <begin position="359"/>
        <end position="378"/>
    </location>
</feature>
<keyword evidence="12" id="KW-1185">Reference proteome</keyword>
<protein>
    <recommendedName>
        <fullName evidence="3">Multidrug export protein MepA</fullName>
    </recommendedName>
</protein>
<dbReference type="NCBIfam" id="TIGR00797">
    <property type="entry name" value="matE"/>
    <property type="match status" value="1"/>
</dbReference>
<reference evidence="11 12" key="1">
    <citation type="submission" date="2020-04" db="EMBL/GenBank/DDBJ databases">
        <title>Flammeovirga sp. SR4, a novel species isolated from seawater.</title>
        <authorList>
            <person name="Wang X."/>
        </authorList>
    </citation>
    <scope>NUCLEOTIDE SEQUENCE [LARGE SCALE GENOMIC DNA]</scope>
    <source>
        <strain evidence="11 12">SR4</strain>
    </source>
</reference>
<accession>A0A7X8SI04</accession>
<evidence type="ECO:0000313" key="11">
    <source>
        <dbReference type="EMBL" id="NLR90624.1"/>
    </source>
</evidence>
<evidence type="ECO:0000313" key="12">
    <source>
        <dbReference type="Proteomes" id="UP000585050"/>
    </source>
</evidence>
<dbReference type="Proteomes" id="UP000585050">
    <property type="component" value="Unassembled WGS sequence"/>
</dbReference>
<organism evidence="11 12">
    <name type="scientific">Flammeovirga agarivorans</name>
    <dbReference type="NCBI Taxonomy" id="2726742"/>
    <lineage>
        <taxon>Bacteria</taxon>
        <taxon>Pseudomonadati</taxon>
        <taxon>Bacteroidota</taxon>
        <taxon>Cytophagia</taxon>
        <taxon>Cytophagales</taxon>
        <taxon>Flammeovirgaceae</taxon>
        <taxon>Flammeovirga</taxon>
    </lineage>
</organism>
<feature type="transmembrane region" description="Helical" evidence="10">
    <location>
        <begin position="21"/>
        <end position="38"/>
    </location>
</feature>
<feature type="transmembrane region" description="Helical" evidence="10">
    <location>
        <begin position="137"/>
        <end position="156"/>
    </location>
</feature>
<dbReference type="CDD" id="cd13143">
    <property type="entry name" value="MATE_MepA_like"/>
    <property type="match status" value="1"/>
</dbReference>
<feature type="transmembrane region" description="Helical" evidence="10">
    <location>
        <begin position="281"/>
        <end position="301"/>
    </location>
</feature>
<feature type="transmembrane region" description="Helical" evidence="10">
    <location>
        <begin position="419"/>
        <end position="437"/>
    </location>
</feature>
<evidence type="ECO:0000256" key="4">
    <source>
        <dbReference type="ARBA" id="ARBA00022448"/>
    </source>
</evidence>
<sequence>MSAKSHPDLGVEPIKNLLIKMSVPAAAGMLVMVIYQMADTFFIGRWVGTLGLAGISVVSPLILIIQSIGMAIGIGGSSLISRALGAKNRLVANQILGNQILIVSTLTILAVVLGKIYEEPLLIFFGANGEIYSFAQEYYAIVLWGIPFLTWSIVANNAVRSEGNAKTAMFAMVVPSVINIILDPILIVGLDWGMKGAAVATFISYIIGSVFLFIFFKFGKTELSISLKYLKLKQKYLKEILGLSSASFTRQAASSVIAIILNHILYDHGGEVSVAVYGVISRLYLLASFPMIGLGQGFLTISSFNYGAKKYQRVKDVIVKSIKYGVVINLVIIIIIFIFDEKLTSLFTNDQQLIEESIPAIYGVMTCLPIVTIGIMASMYAQSLGKAKDALLLTLNRQVLFRIPFVYIFSYYWGISGTWLSFFFSDIASILVASIYMRRKVLKLTKYIKQKEI</sequence>
<comment type="similarity">
    <text evidence="2">Belongs to the multi antimicrobial extrusion (MATE) (TC 2.A.66.1) family. MepA subfamily.</text>
</comment>
<keyword evidence="5" id="KW-1003">Cell membrane</keyword>
<feature type="transmembrane region" description="Helical" evidence="10">
    <location>
        <begin position="240"/>
        <end position="261"/>
    </location>
</feature>
<evidence type="ECO:0000256" key="1">
    <source>
        <dbReference type="ARBA" id="ARBA00004651"/>
    </source>
</evidence>
<dbReference type="GO" id="GO:0046677">
    <property type="term" value="P:response to antibiotic"/>
    <property type="evidence" value="ECO:0007669"/>
    <property type="project" value="UniProtKB-KW"/>
</dbReference>
<evidence type="ECO:0000256" key="6">
    <source>
        <dbReference type="ARBA" id="ARBA00022692"/>
    </source>
</evidence>
<evidence type="ECO:0000256" key="9">
    <source>
        <dbReference type="ARBA" id="ARBA00023251"/>
    </source>
</evidence>
<dbReference type="PIRSF" id="PIRSF006603">
    <property type="entry name" value="DinF"/>
    <property type="match status" value="1"/>
</dbReference>
<dbReference type="PANTHER" id="PTHR43823:SF3">
    <property type="entry name" value="MULTIDRUG EXPORT PROTEIN MEPA"/>
    <property type="match status" value="1"/>
</dbReference>
<comment type="subcellular location">
    <subcellularLocation>
        <location evidence="1">Cell membrane</location>
        <topology evidence="1">Multi-pass membrane protein</topology>
    </subcellularLocation>
</comment>
<keyword evidence="8 10" id="KW-0472">Membrane</keyword>
<dbReference type="PANTHER" id="PTHR43823">
    <property type="entry name" value="SPORULATION PROTEIN YKVU"/>
    <property type="match status" value="1"/>
</dbReference>
<dbReference type="AlphaFoldDB" id="A0A7X8SI04"/>
<dbReference type="InterPro" id="IPR051327">
    <property type="entry name" value="MATE_MepA_subfamily"/>
</dbReference>
<keyword evidence="4" id="KW-0813">Transport</keyword>
<name>A0A7X8SI04_9BACT</name>
<proteinExistence type="inferred from homology"/>
<evidence type="ECO:0000256" key="8">
    <source>
        <dbReference type="ARBA" id="ARBA00023136"/>
    </source>
</evidence>
<dbReference type="Pfam" id="PF01554">
    <property type="entry name" value="MatE"/>
    <property type="match status" value="2"/>
</dbReference>
<evidence type="ECO:0000256" key="2">
    <source>
        <dbReference type="ARBA" id="ARBA00008417"/>
    </source>
</evidence>
<dbReference type="GO" id="GO:0042910">
    <property type="term" value="F:xenobiotic transmembrane transporter activity"/>
    <property type="evidence" value="ECO:0007669"/>
    <property type="project" value="InterPro"/>
</dbReference>
<feature type="transmembrane region" description="Helical" evidence="10">
    <location>
        <begin position="168"/>
        <end position="190"/>
    </location>
</feature>
<keyword evidence="6 10" id="KW-0812">Transmembrane</keyword>
<evidence type="ECO:0000256" key="7">
    <source>
        <dbReference type="ARBA" id="ARBA00022989"/>
    </source>
</evidence>
<feature type="transmembrane region" description="Helical" evidence="10">
    <location>
        <begin position="95"/>
        <end position="117"/>
    </location>
</feature>
<comment type="caution">
    <text evidence="11">The sequence shown here is derived from an EMBL/GenBank/DDBJ whole genome shotgun (WGS) entry which is preliminary data.</text>
</comment>